<evidence type="ECO:0000313" key="1">
    <source>
        <dbReference type="EMBL" id="GFG88736.1"/>
    </source>
</evidence>
<dbReference type="AlphaFoldDB" id="A0A7I9YJ79"/>
<protein>
    <submittedName>
        <fullName evidence="1">Uncharacterized protein</fullName>
    </submittedName>
</protein>
<sequence>MPVGVSQQQMVKPVPPKRPVCKCGGGRVKVDVLIWGDLGASVLAPERLFVRAALTGQKAECADVPGRAERWELMFRSGAVDVAVAANPPAVGQMMWRDW</sequence>
<accession>A0A7I9YJ79</accession>
<reference evidence="1 2" key="1">
    <citation type="journal article" date="2019" name="Emerg. Microbes Infect.">
        <title>Comprehensive subspecies identification of 175 nontuberculous mycobacteria species based on 7547 genomic profiles.</title>
        <authorList>
            <person name="Matsumoto Y."/>
            <person name="Kinjo T."/>
            <person name="Motooka D."/>
            <person name="Nabeya D."/>
            <person name="Jung N."/>
            <person name="Uechi K."/>
            <person name="Horii T."/>
            <person name="Iida T."/>
            <person name="Fujita J."/>
            <person name="Nakamura S."/>
        </authorList>
    </citation>
    <scope>NUCLEOTIDE SEQUENCE [LARGE SCALE GENOMIC DNA]</scope>
    <source>
        <strain evidence="1 2">JCM 30725</strain>
    </source>
</reference>
<organism evidence="1 2">
    <name type="scientific">Mycobacterium bourgelatii</name>
    <dbReference type="NCBI Taxonomy" id="1273442"/>
    <lineage>
        <taxon>Bacteria</taxon>
        <taxon>Bacillati</taxon>
        <taxon>Actinomycetota</taxon>
        <taxon>Actinomycetes</taxon>
        <taxon>Mycobacteriales</taxon>
        <taxon>Mycobacteriaceae</taxon>
        <taxon>Mycobacterium</taxon>
    </lineage>
</organism>
<proteinExistence type="predicted"/>
<dbReference type="Proteomes" id="UP000465360">
    <property type="component" value="Unassembled WGS sequence"/>
</dbReference>
<keyword evidence="2" id="KW-1185">Reference proteome</keyword>
<gene>
    <name evidence="1" type="ORF">MBOU_07780</name>
</gene>
<dbReference type="EMBL" id="BLKZ01000001">
    <property type="protein sequence ID" value="GFG88736.1"/>
    <property type="molecule type" value="Genomic_DNA"/>
</dbReference>
<evidence type="ECO:0000313" key="2">
    <source>
        <dbReference type="Proteomes" id="UP000465360"/>
    </source>
</evidence>
<name>A0A7I9YJ79_MYCBU</name>
<comment type="caution">
    <text evidence="1">The sequence shown here is derived from an EMBL/GenBank/DDBJ whole genome shotgun (WGS) entry which is preliminary data.</text>
</comment>